<dbReference type="CDD" id="cd17321">
    <property type="entry name" value="MFS_MMR_MDR_like"/>
    <property type="match status" value="1"/>
</dbReference>
<evidence type="ECO:0000259" key="7">
    <source>
        <dbReference type="PROSITE" id="PS50850"/>
    </source>
</evidence>
<accession>A0A8H2XE11</accession>
<dbReference type="Gene3D" id="1.20.1250.20">
    <property type="entry name" value="MFS general substrate transporter like domains"/>
    <property type="match status" value="2"/>
</dbReference>
<dbReference type="GO" id="GO:0016020">
    <property type="term" value="C:membrane"/>
    <property type="evidence" value="ECO:0007669"/>
    <property type="project" value="UniProtKB-SubCell"/>
</dbReference>
<dbReference type="AlphaFoldDB" id="A0A8H2XE11"/>
<evidence type="ECO:0000256" key="2">
    <source>
        <dbReference type="ARBA" id="ARBA00022448"/>
    </source>
</evidence>
<dbReference type="SUPFAM" id="SSF103473">
    <property type="entry name" value="MFS general substrate transporter"/>
    <property type="match status" value="2"/>
</dbReference>
<dbReference type="EMBL" id="CAJMWW010000075">
    <property type="protein sequence ID" value="CAE6421305.1"/>
    <property type="molecule type" value="Genomic_DNA"/>
</dbReference>
<feature type="transmembrane region" description="Helical" evidence="6">
    <location>
        <begin position="76"/>
        <end position="94"/>
    </location>
</feature>
<reference evidence="8" key="1">
    <citation type="submission" date="2021-01" db="EMBL/GenBank/DDBJ databases">
        <authorList>
            <person name="Kaushik A."/>
        </authorList>
    </citation>
    <scope>NUCLEOTIDE SEQUENCE</scope>
    <source>
        <strain evidence="8">AG3-T5</strain>
    </source>
</reference>
<feature type="transmembrane region" description="Helical" evidence="6">
    <location>
        <begin position="232"/>
        <end position="254"/>
    </location>
</feature>
<dbReference type="Pfam" id="PF07690">
    <property type="entry name" value="MFS_1"/>
    <property type="match status" value="1"/>
</dbReference>
<evidence type="ECO:0000256" key="5">
    <source>
        <dbReference type="ARBA" id="ARBA00023136"/>
    </source>
</evidence>
<evidence type="ECO:0000256" key="1">
    <source>
        <dbReference type="ARBA" id="ARBA00004141"/>
    </source>
</evidence>
<feature type="transmembrane region" description="Helical" evidence="6">
    <location>
        <begin position="330"/>
        <end position="350"/>
    </location>
</feature>
<protein>
    <recommendedName>
        <fullName evidence="7">Major facilitator superfamily (MFS) profile domain-containing protein</fullName>
    </recommendedName>
</protein>
<organism evidence="8 9">
    <name type="scientific">Rhizoctonia solani</name>
    <dbReference type="NCBI Taxonomy" id="456999"/>
    <lineage>
        <taxon>Eukaryota</taxon>
        <taxon>Fungi</taxon>
        <taxon>Dikarya</taxon>
        <taxon>Basidiomycota</taxon>
        <taxon>Agaricomycotina</taxon>
        <taxon>Agaricomycetes</taxon>
        <taxon>Cantharellales</taxon>
        <taxon>Ceratobasidiaceae</taxon>
        <taxon>Rhizoctonia</taxon>
    </lineage>
</organism>
<dbReference type="InterPro" id="IPR020846">
    <property type="entry name" value="MFS_dom"/>
</dbReference>
<dbReference type="PANTHER" id="PTHR42718:SF9">
    <property type="entry name" value="MAJOR FACILITATOR SUPERFAMILY MULTIDRUG TRANSPORTER MFSC"/>
    <property type="match status" value="1"/>
</dbReference>
<feature type="transmembrane region" description="Helical" evidence="6">
    <location>
        <begin position="511"/>
        <end position="531"/>
    </location>
</feature>
<evidence type="ECO:0000256" key="4">
    <source>
        <dbReference type="ARBA" id="ARBA00022989"/>
    </source>
</evidence>
<dbReference type="GO" id="GO:0022857">
    <property type="term" value="F:transmembrane transporter activity"/>
    <property type="evidence" value="ECO:0007669"/>
    <property type="project" value="InterPro"/>
</dbReference>
<feature type="transmembrane region" description="Helical" evidence="6">
    <location>
        <begin position="370"/>
        <end position="389"/>
    </location>
</feature>
<comment type="caution">
    <text evidence="8">The sequence shown here is derived from an EMBL/GenBank/DDBJ whole genome shotgun (WGS) entry which is preliminary data.</text>
</comment>
<feature type="transmembrane region" description="Helical" evidence="6">
    <location>
        <begin position="427"/>
        <end position="449"/>
    </location>
</feature>
<dbReference type="InterPro" id="IPR036259">
    <property type="entry name" value="MFS_trans_sf"/>
</dbReference>
<dbReference type="PROSITE" id="PS50850">
    <property type="entry name" value="MFS"/>
    <property type="match status" value="1"/>
</dbReference>
<feature type="transmembrane region" description="Helical" evidence="6">
    <location>
        <begin position="266"/>
        <end position="286"/>
    </location>
</feature>
<dbReference type="Proteomes" id="UP000663841">
    <property type="component" value="Unassembled WGS sequence"/>
</dbReference>
<keyword evidence="4 6" id="KW-1133">Transmembrane helix</keyword>
<sequence length="553" mass="59339">MSYKTSGTMPRSASLPLKTHSAVVESLAMETLPTTLPTVPVSAAPTIVEKSDLDETKTIVPESSSFAQLPSLQKNVLLAIFCLGQFLDVMNTSAMLPALPATSQTVGLTESDSVWLFAAYQATFASFLLISGRISDIYGPKPAFVLGSLFFGGTSLGAGFISNRIALLVLRALQGIGAAHTIPSALSMIVQMMPEPKEQQRAIGLFGASGAIANVLGTIVGAILVEYASWRWIFWVISIISIPAATACIFLIPASPRRKEAKASQLDALGVMILIAAIVLFVYALTTGSVSGWRSGGVLAPFFVSIALFVAFFFWETWVDEANAALPPKLWFYPNFAVLFGTALMPFFWYMQMYLTFSPYWQDYLDWSTIITGVKFLPLGVVAGPIMVSGGRIAAIGRPKILILGGLIFAFIATILLPFSSRLSDRYWPLVFPAFIIGSAGTAVVFVLANISIFQTTPPEYAGTVGAVFNSALQLGGAIGTSATTSIQASIDEKVMENGTFDGTHFQGRSASLWFLLAWVGLVAIGVAVFFKQNKRTDDVEGKPEADRPIAMH</sequence>
<keyword evidence="2" id="KW-0813">Transport</keyword>
<dbReference type="InterPro" id="IPR011701">
    <property type="entry name" value="MFS"/>
</dbReference>
<feature type="transmembrane region" description="Helical" evidence="6">
    <location>
        <begin position="143"/>
        <end position="162"/>
    </location>
</feature>
<keyword evidence="3 6" id="KW-0812">Transmembrane</keyword>
<evidence type="ECO:0000256" key="3">
    <source>
        <dbReference type="ARBA" id="ARBA00022692"/>
    </source>
</evidence>
<keyword evidence="5 6" id="KW-0472">Membrane</keyword>
<evidence type="ECO:0000313" key="8">
    <source>
        <dbReference type="EMBL" id="CAE6421305.1"/>
    </source>
</evidence>
<feature type="domain" description="Major facilitator superfamily (MFS) profile" evidence="7">
    <location>
        <begin position="77"/>
        <end position="536"/>
    </location>
</feature>
<feature type="transmembrane region" description="Helical" evidence="6">
    <location>
        <begin position="114"/>
        <end position="131"/>
    </location>
</feature>
<dbReference type="PANTHER" id="PTHR42718">
    <property type="entry name" value="MAJOR FACILITATOR SUPERFAMILY MULTIDRUG TRANSPORTER MFSC"/>
    <property type="match status" value="1"/>
</dbReference>
<feature type="transmembrane region" description="Helical" evidence="6">
    <location>
        <begin position="298"/>
        <end position="318"/>
    </location>
</feature>
<feature type="transmembrane region" description="Helical" evidence="6">
    <location>
        <begin position="401"/>
        <end position="421"/>
    </location>
</feature>
<gene>
    <name evidence="8" type="ORF">RDB_LOCUS45087</name>
</gene>
<comment type="subcellular location">
    <subcellularLocation>
        <location evidence="1">Membrane</location>
        <topology evidence="1">Multi-pass membrane protein</topology>
    </subcellularLocation>
</comment>
<name>A0A8H2XE11_9AGAM</name>
<evidence type="ECO:0000313" key="9">
    <source>
        <dbReference type="Proteomes" id="UP000663841"/>
    </source>
</evidence>
<feature type="transmembrane region" description="Helical" evidence="6">
    <location>
        <begin position="202"/>
        <end position="226"/>
    </location>
</feature>
<evidence type="ECO:0000256" key="6">
    <source>
        <dbReference type="SAM" id="Phobius"/>
    </source>
</evidence>
<proteinExistence type="predicted"/>